<dbReference type="InterPro" id="IPR002591">
    <property type="entry name" value="Phosphodiest/P_Trfase"/>
</dbReference>
<dbReference type="Pfam" id="PF01663">
    <property type="entry name" value="Phosphodiest"/>
    <property type="match status" value="1"/>
</dbReference>
<dbReference type="GO" id="GO:0016787">
    <property type="term" value="F:hydrolase activity"/>
    <property type="evidence" value="ECO:0007669"/>
    <property type="project" value="UniProtKB-ARBA"/>
</dbReference>
<dbReference type="RefSeq" id="WP_187422792.1">
    <property type="nucleotide sequence ID" value="NZ_CP060637.1"/>
</dbReference>
<protein>
    <submittedName>
        <fullName evidence="1">Alkaline phosphatase family protein</fullName>
    </submittedName>
</protein>
<dbReference type="PANTHER" id="PTHR10151">
    <property type="entry name" value="ECTONUCLEOTIDE PYROPHOSPHATASE/PHOSPHODIESTERASE"/>
    <property type="match status" value="1"/>
</dbReference>
<dbReference type="AlphaFoldDB" id="A0A7G9GVZ1"/>
<dbReference type="Gene3D" id="3.40.720.10">
    <property type="entry name" value="Alkaline Phosphatase, subunit A"/>
    <property type="match status" value="1"/>
</dbReference>
<dbReference type="EMBL" id="CP060637">
    <property type="protein sequence ID" value="QNM14973.1"/>
    <property type="molecule type" value="Genomic_DNA"/>
</dbReference>
<dbReference type="PANTHER" id="PTHR10151:SF120">
    <property type="entry name" value="BIS(5'-ADENOSYL)-TRIPHOSPHATASE"/>
    <property type="match status" value="1"/>
</dbReference>
<evidence type="ECO:0000313" key="2">
    <source>
        <dbReference type="Proteomes" id="UP000515913"/>
    </source>
</evidence>
<dbReference type="InterPro" id="IPR017850">
    <property type="entry name" value="Alkaline_phosphatase_core_sf"/>
</dbReference>
<evidence type="ECO:0000313" key="1">
    <source>
        <dbReference type="EMBL" id="QNM14973.1"/>
    </source>
</evidence>
<sequence length="258" mass="29439">MDKVILVIIDGLSYRMKKYMGYLEALCEDKKAQCHCVKSKLPTLSKPLYNMLLTGVSPIKSGIRSNNIKGKSKDESIFDLAVKNGKKTGAAAYYWIEELYNSGSFDPIKNMEVENKDLPINFGRFYWEDNFPDSHVFIQGERLRIKYDVDFLVIHSMNVDDSGHKHGGLSNEYRKSISKVSDILAIHLPKWIEENYQIIITSDHGMDIYGNHGGTTKLESYVPMWLIGDKFENLKLDDYLSQDIVFSLCCKGLGIEKS</sequence>
<organism evidence="1 2">
    <name type="scientific">Fusobacterium hominis</name>
    <dbReference type="NCBI Taxonomy" id="2764326"/>
    <lineage>
        <taxon>Bacteria</taxon>
        <taxon>Fusobacteriati</taxon>
        <taxon>Fusobacteriota</taxon>
        <taxon>Fusobacteriia</taxon>
        <taxon>Fusobacteriales</taxon>
        <taxon>Fusobacteriaceae</taxon>
        <taxon>Fusobacterium</taxon>
    </lineage>
</organism>
<keyword evidence="2" id="KW-1185">Reference proteome</keyword>
<dbReference type="KEGG" id="fho:H9Q81_08495"/>
<dbReference type="SUPFAM" id="SSF53649">
    <property type="entry name" value="Alkaline phosphatase-like"/>
    <property type="match status" value="1"/>
</dbReference>
<gene>
    <name evidence="1" type="ORF">H9Q81_08495</name>
</gene>
<accession>A0A7G9GVZ1</accession>
<reference evidence="1 2" key="1">
    <citation type="submission" date="2020-08" db="EMBL/GenBank/DDBJ databases">
        <authorList>
            <person name="Liu C."/>
            <person name="Sun Q."/>
        </authorList>
    </citation>
    <scope>NUCLEOTIDE SEQUENCE [LARGE SCALE GENOMIC DNA]</scope>
    <source>
        <strain evidence="1 2">NSJ-57</strain>
    </source>
</reference>
<name>A0A7G9GVZ1_9FUSO</name>
<dbReference type="Proteomes" id="UP000515913">
    <property type="component" value="Chromosome"/>
</dbReference>
<proteinExistence type="predicted"/>